<gene>
    <name evidence="2" type="ORF">BJY24_007147</name>
</gene>
<evidence type="ECO:0000313" key="2">
    <source>
        <dbReference type="EMBL" id="MBB5918235.1"/>
    </source>
</evidence>
<dbReference type="RefSeq" id="WP_157185426.1">
    <property type="nucleotide sequence ID" value="NZ_JACHIT010000002.1"/>
</dbReference>
<dbReference type="Proteomes" id="UP000540412">
    <property type="component" value="Unassembled WGS sequence"/>
</dbReference>
<feature type="region of interest" description="Disordered" evidence="1">
    <location>
        <begin position="47"/>
        <end position="67"/>
    </location>
</feature>
<dbReference type="EMBL" id="JACHIT010000002">
    <property type="protein sequence ID" value="MBB5918235.1"/>
    <property type="molecule type" value="Genomic_DNA"/>
</dbReference>
<accession>A0A7W9PLP5</accession>
<proteinExistence type="predicted"/>
<sequence>MVDGRSLVAVARVDAAPDLAQLRDRYPGLSRLWDAVRHEFWAQFSSPREHFPHPTRPSERQSVTSERVSTRVELVTRRAARAGYHLVHGSDATYAWVLLDAEDEIPLHSAATLDQIDKWLSE</sequence>
<organism evidence="2 3">
    <name type="scientific">Nocardia transvalensis</name>
    <dbReference type="NCBI Taxonomy" id="37333"/>
    <lineage>
        <taxon>Bacteria</taxon>
        <taxon>Bacillati</taxon>
        <taxon>Actinomycetota</taxon>
        <taxon>Actinomycetes</taxon>
        <taxon>Mycobacteriales</taxon>
        <taxon>Nocardiaceae</taxon>
        <taxon>Nocardia</taxon>
    </lineage>
</organism>
<name>A0A7W9PLP5_9NOCA</name>
<evidence type="ECO:0000313" key="3">
    <source>
        <dbReference type="Proteomes" id="UP000540412"/>
    </source>
</evidence>
<protein>
    <submittedName>
        <fullName evidence="2">Uncharacterized protein</fullName>
    </submittedName>
</protein>
<keyword evidence="3" id="KW-1185">Reference proteome</keyword>
<feature type="compositionally biased region" description="Basic and acidic residues" evidence="1">
    <location>
        <begin position="47"/>
        <end position="59"/>
    </location>
</feature>
<reference evidence="2 3" key="1">
    <citation type="submission" date="2020-08" db="EMBL/GenBank/DDBJ databases">
        <title>Sequencing the genomes of 1000 actinobacteria strains.</title>
        <authorList>
            <person name="Klenk H.-P."/>
        </authorList>
    </citation>
    <scope>NUCLEOTIDE SEQUENCE [LARGE SCALE GENOMIC DNA]</scope>
    <source>
        <strain evidence="2 3">DSM 43582</strain>
    </source>
</reference>
<dbReference type="AlphaFoldDB" id="A0A7W9PLP5"/>
<evidence type="ECO:0000256" key="1">
    <source>
        <dbReference type="SAM" id="MobiDB-lite"/>
    </source>
</evidence>
<comment type="caution">
    <text evidence="2">The sequence shown here is derived from an EMBL/GenBank/DDBJ whole genome shotgun (WGS) entry which is preliminary data.</text>
</comment>